<dbReference type="OrthoDB" id="6133115at2759"/>
<reference evidence="11" key="1">
    <citation type="submission" date="2025-08" db="UniProtKB">
        <authorList>
            <consortium name="RefSeq"/>
        </authorList>
    </citation>
    <scope>IDENTIFICATION</scope>
</reference>
<dbReference type="PROSITE" id="PS51059">
    <property type="entry name" value="PARP_CATALYTIC"/>
    <property type="match status" value="1"/>
</dbReference>
<evidence type="ECO:0000256" key="5">
    <source>
        <dbReference type="ARBA" id="ARBA00023242"/>
    </source>
</evidence>
<evidence type="ECO:0000256" key="2">
    <source>
        <dbReference type="ARBA" id="ARBA00022676"/>
    </source>
</evidence>
<feature type="domain" description="PARP catalytic" evidence="9">
    <location>
        <begin position="133"/>
        <end position="329"/>
    </location>
</feature>
<dbReference type="Proteomes" id="UP000515152">
    <property type="component" value="Chromosome 18"/>
</dbReference>
<evidence type="ECO:0000256" key="3">
    <source>
        <dbReference type="ARBA" id="ARBA00022679"/>
    </source>
</evidence>
<dbReference type="GO" id="GO:0003950">
    <property type="term" value="F:NAD+ poly-ADP-ribosyltransferase activity"/>
    <property type="evidence" value="ECO:0007669"/>
    <property type="project" value="UniProtKB-UniRule"/>
</dbReference>
<dbReference type="RefSeq" id="XP_042566379.1">
    <property type="nucleotide sequence ID" value="XM_042710445.1"/>
</dbReference>
<dbReference type="GO" id="GO:0070212">
    <property type="term" value="P:protein poly-ADP-ribosylation"/>
    <property type="evidence" value="ECO:0007669"/>
    <property type="project" value="TreeGrafter"/>
</dbReference>
<dbReference type="FunFam" id="3.90.228.10:FF:000008">
    <property type="entry name" value="Poly [ADP-ribose] polymerase"/>
    <property type="match status" value="1"/>
</dbReference>
<dbReference type="GO" id="GO:0005737">
    <property type="term" value="C:cytoplasm"/>
    <property type="evidence" value="ECO:0007669"/>
    <property type="project" value="TreeGrafter"/>
</dbReference>
<keyword evidence="3 7" id="KW-0808">Transferase</keyword>
<keyword evidence="5" id="KW-0539">Nucleus</keyword>
<dbReference type="CDD" id="cd01439">
    <property type="entry name" value="TCCD_inducible_PARP_like"/>
    <property type="match status" value="1"/>
</dbReference>
<feature type="domain" description="WWE" evidence="8">
    <location>
        <begin position="49"/>
        <end position="123"/>
    </location>
</feature>
<sequence>MQELASRMGSLGVQLEATGPGGGSGVVVKGLTDGVKEVMHVMQGSLRRQVSEKEQRELFAHVVWCIMGQRGDWERFPKEANQKLETDKISGGVRDAHGCQWNVNLMQMQATAVGSGRVTLLKRLENLPDFRVPLYWDCLDASKTLQVIPLEISSAEYDGVKRDFKKSANKTVLKIERVQNVRLRQAYAVQRQQLEDKNGPLVGAREKMLYHGTTAQACQSIMKTNFNRSFAGQNATVYGLGTYFAVKASYSANPTYSCPEADGTQLMFVARVLTGSYTLGQRDMKVPPPFSPQQPNIRFDSLVDDQQNPSMFVVFHDSQAYPDYLITFK</sequence>
<dbReference type="PANTHER" id="PTHR14453">
    <property type="entry name" value="PARP/ZINC FINGER CCCH TYPE DOMAIN CONTAINING PROTEIN"/>
    <property type="match status" value="1"/>
</dbReference>
<dbReference type="PANTHER" id="PTHR14453:SF107">
    <property type="entry name" value="POLY [ADP-RIBOSE] POLYMERASE"/>
    <property type="match status" value="1"/>
</dbReference>
<evidence type="ECO:0000259" key="9">
    <source>
        <dbReference type="PROSITE" id="PS51059"/>
    </source>
</evidence>
<protein>
    <recommendedName>
        <fullName evidence="7">Poly [ADP-ribose] polymerase</fullName>
        <shortName evidence="7">PARP</shortName>
        <ecNumber evidence="7">2.4.2.-</ecNumber>
    </recommendedName>
</protein>
<proteinExistence type="inferred from homology"/>
<evidence type="ECO:0000256" key="1">
    <source>
        <dbReference type="ARBA" id="ARBA00004123"/>
    </source>
</evidence>
<dbReference type="InterPro" id="IPR004170">
    <property type="entry name" value="WWE_dom"/>
</dbReference>
<keyword evidence="4 7" id="KW-0520">NAD</keyword>
<organism evidence="10 11">
    <name type="scientific">Clupea harengus</name>
    <name type="common">Atlantic herring</name>
    <dbReference type="NCBI Taxonomy" id="7950"/>
    <lineage>
        <taxon>Eukaryota</taxon>
        <taxon>Metazoa</taxon>
        <taxon>Chordata</taxon>
        <taxon>Craniata</taxon>
        <taxon>Vertebrata</taxon>
        <taxon>Euteleostomi</taxon>
        <taxon>Actinopterygii</taxon>
        <taxon>Neopterygii</taxon>
        <taxon>Teleostei</taxon>
        <taxon>Clupei</taxon>
        <taxon>Clupeiformes</taxon>
        <taxon>Clupeoidei</taxon>
        <taxon>Clupeidae</taxon>
        <taxon>Clupea</taxon>
    </lineage>
</organism>
<dbReference type="GeneID" id="122133733"/>
<dbReference type="EC" id="2.4.2.-" evidence="7"/>
<keyword evidence="2 7" id="KW-0328">Glycosyltransferase</keyword>
<evidence type="ECO:0000256" key="7">
    <source>
        <dbReference type="RuleBase" id="RU362114"/>
    </source>
</evidence>
<dbReference type="PROSITE" id="PS50918">
    <property type="entry name" value="WWE"/>
    <property type="match status" value="1"/>
</dbReference>
<evidence type="ECO:0000256" key="4">
    <source>
        <dbReference type="ARBA" id="ARBA00023027"/>
    </source>
</evidence>
<dbReference type="InterPro" id="IPR052056">
    <property type="entry name" value="Mono-ARTD/PARP"/>
</dbReference>
<keyword evidence="10" id="KW-1185">Reference proteome</keyword>
<accession>A0A8M1KXR4</accession>
<evidence type="ECO:0000259" key="8">
    <source>
        <dbReference type="PROSITE" id="PS50918"/>
    </source>
</evidence>
<comment type="similarity">
    <text evidence="6">Belongs to the ARTD/PARP family.</text>
</comment>
<dbReference type="GO" id="GO:0005634">
    <property type="term" value="C:nucleus"/>
    <property type="evidence" value="ECO:0007669"/>
    <property type="project" value="UniProtKB-SubCell"/>
</dbReference>
<evidence type="ECO:0000256" key="6">
    <source>
        <dbReference type="ARBA" id="ARBA00024347"/>
    </source>
</evidence>
<dbReference type="GO" id="GO:1990404">
    <property type="term" value="F:NAD+-protein mono-ADP-ribosyltransferase activity"/>
    <property type="evidence" value="ECO:0007669"/>
    <property type="project" value="TreeGrafter"/>
</dbReference>
<evidence type="ECO:0000313" key="10">
    <source>
        <dbReference type="Proteomes" id="UP000515152"/>
    </source>
</evidence>
<dbReference type="GO" id="GO:0010629">
    <property type="term" value="P:negative regulation of gene expression"/>
    <property type="evidence" value="ECO:0007669"/>
    <property type="project" value="TreeGrafter"/>
</dbReference>
<dbReference type="AlphaFoldDB" id="A0A8M1KXR4"/>
<dbReference type="Pfam" id="PF00644">
    <property type="entry name" value="PARP"/>
    <property type="match status" value="1"/>
</dbReference>
<evidence type="ECO:0000313" key="11">
    <source>
        <dbReference type="RefSeq" id="XP_042566379.1"/>
    </source>
</evidence>
<name>A0A8M1KXR4_CLUHA</name>
<gene>
    <name evidence="11" type="primary">LOC122133733</name>
</gene>
<comment type="subcellular location">
    <subcellularLocation>
        <location evidence="1">Nucleus</location>
    </subcellularLocation>
</comment>
<dbReference type="InterPro" id="IPR012317">
    <property type="entry name" value="Poly(ADP-ribose)pol_cat_dom"/>
</dbReference>
<dbReference type="KEGG" id="char:122133733"/>
<dbReference type="GO" id="GO:0003714">
    <property type="term" value="F:transcription corepressor activity"/>
    <property type="evidence" value="ECO:0007669"/>
    <property type="project" value="TreeGrafter"/>
</dbReference>